<dbReference type="Pfam" id="PF13847">
    <property type="entry name" value="Methyltransf_31"/>
    <property type="match status" value="1"/>
</dbReference>
<evidence type="ECO:0000256" key="4">
    <source>
        <dbReference type="ARBA" id="ARBA00034521"/>
    </source>
</evidence>
<comment type="similarity">
    <text evidence="3">Belongs to the methyltransferase superfamily. Arsenite methyltransferase family.</text>
</comment>
<dbReference type="InterPro" id="IPR025714">
    <property type="entry name" value="Methyltranfer_dom"/>
</dbReference>
<feature type="domain" description="Methyltransferase" evidence="9">
    <location>
        <begin position="59"/>
        <end position="208"/>
    </location>
</feature>
<sequence length="246" mass="25297">MGRGLRDAVRERYAAAARSVAGGGSCCGGAGAAEGEGLPRAAWRASLGCGDPVSLAGLSPGEVVLDLGSGGGLDALRAARRVSPGGRVYGLDMTGEMVELARRNASEAGVHNVEFLQGEIEDIPLPDASVDAVMSNCVINLSTDKERTLAEAARVLRPGGRLAVHDVIFPDGSPPLREGRRRDPELWAGCVAGALRAGEYRRLLAAAGFEEVSVEPVSPFGCGEGLPPLASAFVRARRPAGGRDGS</sequence>
<dbReference type="SUPFAM" id="SSF53335">
    <property type="entry name" value="S-adenosyl-L-methionine-dependent methyltransferases"/>
    <property type="match status" value="1"/>
</dbReference>
<evidence type="ECO:0000313" key="10">
    <source>
        <dbReference type="EMBL" id="ABG05791.1"/>
    </source>
</evidence>
<dbReference type="InterPro" id="IPR026669">
    <property type="entry name" value="Arsenite_MeTrfase-like"/>
</dbReference>
<dbReference type="AlphaFoldDB" id="Q1AS37"/>
<evidence type="ECO:0000256" key="2">
    <source>
        <dbReference type="ARBA" id="ARBA00022691"/>
    </source>
</evidence>
<dbReference type="Proteomes" id="UP000006637">
    <property type="component" value="Chromosome"/>
</dbReference>
<dbReference type="PANTHER" id="PTHR43675:SF8">
    <property type="entry name" value="ARSENITE METHYLTRANSFERASE"/>
    <property type="match status" value="1"/>
</dbReference>
<keyword evidence="2" id="KW-0949">S-adenosyl-L-methionine</keyword>
<keyword evidence="10" id="KW-0489">Methyltransferase</keyword>
<dbReference type="GO" id="GO:0030791">
    <property type="term" value="F:arsenite methyltransferase activity"/>
    <property type="evidence" value="ECO:0007669"/>
    <property type="project" value="UniProtKB-EC"/>
</dbReference>
<evidence type="ECO:0000256" key="1">
    <source>
        <dbReference type="ARBA" id="ARBA00022679"/>
    </source>
</evidence>
<dbReference type="RefSeq" id="WP_011565800.1">
    <property type="nucleotide sequence ID" value="NC_008148.1"/>
</dbReference>
<dbReference type="EC" id="2.1.1.137" evidence="4"/>
<protein>
    <recommendedName>
        <fullName evidence="5">Arsenite methyltransferase</fullName>
        <ecNumber evidence="4">2.1.1.137</ecNumber>
    </recommendedName>
</protein>
<comment type="catalytic activity">
    <reaction evidence="8">
        <text>arsenic triglutathione + 3 [thioredoxin]-dithiol + 3 S-adenosyl-L-methionine = trimethylarsine + 3 [thioredoxin]-disulfide + 3 glutathione + 3 S-adenosyl-L-homocysteine + 3 H(+)</text>
        <dbReference type="Rhea" id="RHEA:69432"/>
        <dbReference type="Rhea" id="RHEA-COMP:10698"/>
        <dbReference type="Rhea" id="RHEA-COMP:10700"/>
        <dbReference type="ChEBI" id="CHEBI:15378"/>
        <dbReference type="ChEBI" id="CHEBI:27130"/>
        <dbReference type="ChEBI" id="CHEBI:29950"/>
        <dbReference type="ChEBI" id="CHEBI:50058"/>
        <dbReference type="ChEBI" id="CHEBI:57856"/>
        <dbReference type="ChEBI" id="CHEBI:57925"/>
        <dbReference type="ChEBI" id="CHEBI:59789"/>
        <dbReference type="ChEBI" id="CHEBI:183640"/>
        <dbReference type="EC" id="2.1.1.137"/>
    </reaction>
</comment>
<dbReference type="InterPro" id="IPR029063">
    <property type="entry name" value="SAM-dependent_MTases_sf"/>
</dbReference>
<dbReference type="eggNOG" id="COG2226">
    <property type="taxonomic scope" value="Bacteria"/>
</dbReference>
<comment type="catalytic activity">
    <reaction evidence="6">
        <text>arsenic triglutathione + [thioredoxin]-dithiol + S-adenosyl-L-methionine + 2 H2O = methylarsonous acid + [thioredoxin]-disulfide + 3 glutathione + S-adenosyl-L-homocysteine + H(+)</text>
        <dbReference type="Rhea" id="RHEA:69460"/>
        <dbReference type="Rhea" id="RHEA-COMP:10698"/>
        <dbReference type="Rhea" id="RHEA-COMP:10700"/>
        <dbReference type="ChEBI" id="CHEBI:15377"/>
        <dbReference type="ChEBI" id="CHEBI:15378"/>
        <dbReference type="ChEBI" id="CHEBI:17826"/>
        <dbReference type="ChEBI" id="CHEBI:29950"/>
        <dbReference type="ChEBI" id="CHEBI:50058"/>
        <dbReference type="ChEBI" id="CHEBI:57856"/>
        <dbReference type="ChEBI" id="CHEBI:57925"/>
        <dbReference type="ChEBI" id="CHEBI:59789"/>
        <dbReference type="ChEBI" id="CHEBI:183640"/>
        <dbReference type="EC" id="2.1.1.137"/>
    </reaction>
</comment>
<dbReference type="CDD" id="cd02440">
    <property type="entry name" value="AdoMet_MTases"/>
    <property type="match status" value="1"/>
</dbReference>
<reference evidence="10 11" key="1">
    <citation type="submission" date="2006-06" db="EMBL/GenBank/DDBJ databases">
        <title>Complete sequence of Rubrobacter xylanophilus DSM 9941.</title>
        <authorList>
            <consortium name="US DOE Joint Genome Institute"/>
            <person name="Copeland A."/>
            <person name="Lucas S."/>
            <person name="Lapidus A."/>
            <person name="Barry K."/>
            <person name="Detter J.C."/>
            <person name="Glavina del Rio T."/>
            <person name="Hammon N."/>
            <person name="Israni S."/>
            <person name="Dalin E."/>
            <person name="Tice H."/>
            <person name="Pitluck S."/>
            <person name="Munk A.C."/>
            <person name="Brettin T."/>
            <person name="Bruce D."/>
            <person name="Han C."/>
            <person name="Tapia R."/>
            <person name="Gilna P."/>
            <person name="Schmutz J."/>
            <person name="Larimer F."/>
            <person name="Land M."/>
            <person name="Hauser L."/>
            <person name="Kyrpides N."/>
            <person name="Lykidis A."/>
            <person name="da Costa M.S."/>
            <person name="Rainey F.A."/>
            <person name="Empadinhas N."/>
            <person name="Jolivet E."/>
            <person name="Battista J.R."/>
            <person name="Richardson P."/>
        </authorList>
    </citation>
    <scope>NUCLEOTIDE SEQUENCE [LARGE SCALE GENOMIC DNA]</scope>
    <source>
        <strain evidence="11">DSM 9941 / NBRC 16129 / PRD-1</strain>
    </source>
</reference>
<evidence type="ECO:0000256" key="3">
    <source>
        <dbReference type="ARBA" id="ARBA00034487"/>
    </source>
</evidence>
<dbReference type="PhylomeDB" id="Q1AS37"/>
<accession>Q1AS37</accession>
<evidence type="ECO:0000256" key="7">
    <source>
        <dbReference type="ARBA" id="ARBA00047943"/>
    </source>
</evidence>
<organism evidence="10 11">
    <name type="scientific">Rubrobacter xylanophilus (strain DSM 9941 / JCM 11954 / NBRC 16129 / PRD-1)</name>
    <dbReference type="NCBI Taxonomy" id="266117"/>
    <lineage>
        <taxon>Bacteria</taxon>
        <taxon>Bacillati</taxon>
        <taxon>Actinomycetota</taxon>
        <taxon>Rubrobacteria</taxon>
        <taxon>Rubrobacterales</taxon>
        <taxon>Rubrobacteraceae</taxon>
        <taxon>Rubrobacter</taxon>
    </lineage>
</organism>
<gene>
    <name evidence="10" type="ordered locus">Rxyl_2880</name>
</gene>
<dbReference type="OrthoDB" id="9805171at2"/>
<evidence type="ECO:0000259" key="9">
    <source>
        <dbReference type="Pfam" id="PF13847"/>
    </source>
</evidence>
<proteinExistence type="inferred from homology"/>
<dbReference type="PANTHER" id="PTHR43675">
    <property type="entry name" value="ARSENITE METHYLTRANSFERASE"/>
    <property type="match status" value="1"/>
</dbReference>
<comment type="catalytic activity">
    <reaction evidence="7">
        <text>arsenic triglutathione + 2 [thioredoxin]-dithiol + 2 S-adenosyl-L-methionine + H2O = dimethylarsinous acid + 2 [thioredoxin]-disulfide + 3 glutathione + 2 S-adenosyl-L-homocysteine + 2 H(+)</text>
        <dbReference type="Rhea" id="RHEA:69464"/>
        <dbReference type="Rhea" id="RHEA-COMP:10698"/>
        <dbReference type="Rhea" id="RHEA-COMP:10700"/>
        <dbReference type="ChEBI" id="CHEBI:15377"/>
        <dbReference type="ChEBI" id="CHEBI:15378"/>
        <dbReference type="ChEBI" id="CHEBI:23808"/>
        <dbReference type="ChEBI" id="CHEBI:29950"/>
        <dbReference type="ChEBI" id="CHEBI:50058"/>
        <dbReference type="ChEBI" id="CHEBI:57856"/>
        <dbReference type="ChEBI" id="CHEBI:57925"/>
        <dbReference type="ChEBI" id="CHEBI:59789"/>
        <dbReference type="ChEBI" id="CHEBI:183640"/>
        <dbReference type="EC" id="2.1.1.137"/>
    </reaction>
</comment>
<dbReference type="KEGG" id="rxy:Rxyl_2880"/>
<evidence type="ECO:0000313" key="11">
    <source>
        <dbReference type="Proteomes" id="UP000006637"/>
    </source>
</evidence>
<evidence type="ECO:0000256" key="5">
    <source>
        <dbReference type="ARBA" id="ARBA00034545"/>
    </source>
</evidence>
<keyword evidence="11" id="KW-1185">Reference proteome</keyword>
<name>Q1AS37_RUBXD</name>
<dbReference type="STRING" id="266117.Rxyl_2880"/>
<dbReference type="GO" id="GO:0032259">
    <property type="term" value="P:methylation"/>
    <property type="evidence" value="ECO:0007669"/>
    <property type="project" value="UniProtKB-KW"/>
</dbReference>
<evidence type="ECO:0000256" key="8">
    <source>
        <dbReference type="ARBA" id="ARBA00048428"/>
    </source>
</evidence>
<dbReference type="EMBL" id="CP000386">
    <property type="protein sequence ID" value="ABG05791.1"/>
    <property type="molecule type" value="Genomic_DNA"/>
</dbReference>
<evidence type="ECO:0000256" key="6">
    <source>
        <dbReference type="ARBA" id="ARBA00047941"/>
    </source>
</evidence>
<keyword evidence="1 10" id="KW-0808">Transferase</keyword>
<dbReference type="Gene3D" id="3.40.50.150">
    <property type="entry name" value="Vaccinia Virus protein VP39"/>
    <property type="match status" value="1"/>
</dbReference>
<dbReference type="HOGENOM" id="CLU_052868_1_2_11"/>